<evidence type="ECO:0000313" key="2">
    <source>
        <dbReference type="EMBL" id="MDO3679436.1"/>
    </source>
</evidence>
<keyword evidence="3" id="KW-1185">Reference proteome</keyword>
<accession>A0ABT8VEM5</accession>
<organism evidence="2 3">
    <name type="scientific">Paenibacillus ehimensis</name>
    <dbReference type="NCBI Taxonomy" id="79264"/>
    <lineage>
        <taxon>Bacteria</taxon>
        <taxon>Bacillati</taxon>
        <taxon>Bacillota</taxon>
        <taxon>Bacilli</taxon>
        <taxon>Bacillales</taxon>
        <taxon>Paenibacillaceae</taxon>
        <taxon>Paenibacillus</taxon>
    </lineage>
</organism>
<evidence type="ECO:0000256" key="1">
    <source>
        <dbReference type="SAM" id="SignalP"/>
    </source>
</evidence>
<dbReference type="EMBL" id="JAUMKJ010000027">
    <property type="protein sequence ID" value="MDO3679436.1"/>
    <property type="molecule type" value="Genomic_DNA"/>
</dbReference>
<evidence type="ECO:0000313" key="3">
    <source>
        <dbReference type="Proteomes" id="UP001168883"/>
    </source>
</evidence>
<gene>
    <name evidence="2" type="ORF">Q3C12_20715</name>
</gene>
<proteinExistence type="predicted"/>
<feature type="chain" id="PRO_5045251621" evidence="1">
    <location>
        <begin position="25"/>
        <end position="153"/>
    </location>
</feature>
<feature type="signal peptide" evidence="1">
    <location>
        <begin position="1"/>
        <end position="24"/>
    </location>
</feature>
<reference evidence="2" key="1">
    <citation type="submission" date="2023-07" db="EMBL/GenBank/DDBJ databases">
        <authorList>
            <person name="Aktuganov G."/>
            <person name="Boyko T."/>
            <person name="Delegan Y."/>
            <person name="Galimzianova N."/>
            <person name="Gilvanova E."/>
            <person name="Korobov V."/>
            <person name="Kuzmina L."/>
            <person name="Melentiev A."/>
            <person name="Milman P."/>
            <person name="Ryabova A."/>
            <person name="Stupak E."/>
            <person name="Yasakov T."/>
            <person name="Zharikova N."/>
            <person name="Zhurenko E."/>
        </authorList>
    </citation>
    <scope>NUCLEOTIDE SEQUENCE</scope>
    <source>
        <strain evidence="2">IB-739</strain>
    </source>
</reference>
<dbReference type="RefSeq" id="WP_025844512.1">
    <property type="nucleotide sequence ID" value="NZ_JARLKN010000005.1"/>
</dbReference>
<sequence length="153" mass="16912">MKKIASLALLAAFSVVSIVPAANAEQVSSREIYASTPSINSTITASKNMHYEGTFTSISNNLVVKKNMIVDEGRYVTVTAYATYPKDTQLYMQLQKRNGSSWDMVEEDIFTDTKKAHTFSKLKAGTYRVQLWYNGAPGGKITNGTVKLDWVGE</sequence>
<keyword evidence="1" id="KW-0732">Signal</keyword>
<dbReference type="Proteomes" id="UP001168883">
    <property type="component" value="Unassembled WGS sequence"/>
</dbReference>
<protein>
    <submittedName>
        <fullName evidence="2">Uncharacterized protein</fullName>
    </submittedName>
</protein>
<comment type="caution">
    <text evidence="2">The sequence shown here is derived from an EMBL/GenBank/DDBJ whole genome shotgun (WGS) entry which is preliminary data.</text>
</comment>
<name>A0ABT8VEM5_9BACL</name>